<evidence type="ECO:0000313" key="2">
    <source>
        <dbReference type="Proteomes" id="UP000276133"/>
    </source>
</evidence>
<evidence type="ECO:0000313" key="1">
    <source>
        <dbReference type="EMBL" id="RMZ96042.1"/>
    </source>
</evidence>
<protein>
    <submittedName>
        <fullName evidence="1">Uncharacterized protein</fullName>
    </submittedName>
</protein>
<name>A0A3M7PAI1_BRAPC</name>
<proteinExistence type="predicted"/>
<sequence length="87" mass="10495">MSILHAVTINFLPKMLLHNKTLILENLLSSRKTFFYLQRYNEKRLFDSKVDFHFVYEKIQTLILNEYLRAILSSQNVINIRQNNIEH</sequence>
<accession>A0A3M7PAI1</accession>
<dbReference type="AlphaFoldDB" id="A0A3M7PAI1"/>
<comment type="caution">
    <text evidence="1">The sequence shown here is derived from an EMBL/GenBank/DDBJ whole genome shotgun (WGS) entry which is preliminary data.</text>
</comment>
<dbReference type="Proteomes" id="UP000276133">
    <property type="component" value="Unassembled WGS sequence"/>
</dbReference>
<keyword evidence="2" id="KW-1185">Reference proteome</keyword>
<organism evidence="1 2">
    <name type="scientific">Brachionus plicatilis</name>
    <name type="common">Marine rotifer</name>
    <name type="synonym">Brachionus muelleri</name>
    <dbReference type="NCBI Taxonomy" id="10195"/>
    <lineage>
        <taxon>Eukaryota</taxon>
        <taxon>Metazoa</taxon>
        <taxon>Spiralia</taxon>
        <taxon>Gnathifera</taxon>
        <taxon>Rotifera</taxon>
        <taxon>Eurotatoria</taxon>
        <taxon>Monogononta</taxon>
        <taxon>Pseudotrocha</taxon>
        <taxon>Ploima</taxon>
        <taxon>Brachionidae</taxon>
        <taxon>Brachionus</taxon>
    </lineage>
</organism>
<dbReference type="EMBL" id="REGN01012313">
    <property type="protein sequence ID" value="RMZ96042.1"/>
    <property type="molecule type" value="Genomic_DNA"/>
</dbReference>
<reference evidence="1 2" key="1">
    <citation type="journal article" date="2018" name="Sci. Rep.">
        <title>Genomic signatures of local adaptation to the degree of environmental predictability in rotifers.</title>
        <authorList>
            <person name="Franch-Gras L."/>
            <person name="Hahn C."/>
            <person name="Garcia-Roger E.M."/>
            <person name="Carmona M.J."/>
            <person name="Serra M."/>
            <person name="Gomez A."/>
        </authorList>
    </citation>
    <scope>NUCLEOTIDE SEQUENCE [LARGE SCALE GENOMIC DNA]</scope>
    <source>
        <strain evidence="1">HYR1</strain>
    </source>
</reference>
<gene>
    <name evidence="1" type="ORF">BpHYR1_029383</name>
</gene>